<dbReference type="RefSeq" id="WP_121660343.1">
    <property type="nucleotide sequence ID" value="NZ_BMEK01000003.1"/>
</dbReference>
<protein>
    <submittedName>
        <fullName evidence="2">DUF4037 domain-containing protein</fullName>
    </submittedName>
</protein>
<accession>A0A3L7ITB2</accession>
<sequence>MTLSGIDLAHGYYTDVIAPLLAERWPGLPHAAARLGRGSDVLGLDDEMSRDHDWGLRLTLLVRTDAVSAVREHLTARLPTEYAGHPTRFATTWHPLVTHQVEVDSPGNFAFSRLGVDATRPLTDVEWLSLTGQALLEVTAGPVFTDTSGELTAIRDRLRWYPDDLWRYVLAADWARIGQEFPFIGRTGSRGDDIGSCILTARIAQAAMRLGFLLERQWPPYSKWLGTLFSRLPRAGEAMPALHRASSADTWQEREAALAEALTLLHDLQRPLGLPGVDEVFSSFYDRPFLGLGGVPEALRDSITDPAVRALPVGIGSIEQLSDNVNVLTSPAMRLATMRSLVPNAD</sequence>
<dbReference type="OrthoDB" id="3030at2"/>
<comment type="caution">
    <text evidence="2">The sequence shown here is derived from an EMBL/GenBank/DDBJ whole genome shotgun (WGS) entry which is preliminary data.</text>
</comment>
<keyword evidence="3" id="KW-1185">Reference proteome</keyword>
<evidence type="ECO:0000259" key="1">
    <source>
        <dbReference type="Pfam" id="PF13228"/>
    </source>
</evidence>
<dbReference type="InterPro" id="IPR025117">
    <property type="entry name" value="DUF4037"/>
</dbReference>
<name>A0A3L7ITB2_9MICO</name>
<evidence type="ECO:0000313" key="2">
    <source>
        <dbReference type="EMBL" id="RLQ81433.1"/>
    </source>
</evidence>
<reference evidence="2 3" key="1">
    <citation type="submission" date="2018-10" db="EMBL/GenBank/DDBJ databases">
        <authorList>
            <person name="Li J."/>
        </authorList>
    </citation>
    <scope>NUCLEOTIDE SEQUENCE [LARGE SCALE GENOMIC DNA]</scope>
    <source>
        <strain evidence="2 3">ZD1-4</strain>
    </source>
</reference>
<feature type="domain" description="DUF4037" evidence="1">
    <location>
        <begin position="127"/>
        <end position="225"/>
    </location>
</feature>
<organism evidence="2 3">
    <name type="scientific">Mycetocola zhadangensis</name>
    <dbReference type="NCBI Taxonomy" id="1164595"/>
    <lineage>
        <taxon>Bacteria</taxon>
        <taxon>Bacillati</taxon>
        <taxon>Actinomycetota</taxon>
        <taxon>Actinomycetes</taxon>
        <taxon>Micrococcales</taxon>
        <taxon>Microbacteriaceae</taxon>
        <taxon>Mycetocola</taxon>
    </lineage>
</organism>
<dbReference type="AlphaFoldDB" id="A0A3L7ITB2"/>
<dbReference type="Proteomes" id="UP000282460">
    <property type="component" value="Unassembled WGS sequence"/>
</dbReference>
<proteinExistence type="predicted"/>
<gene>
    <name evidence="2" type="ORF">D9V28_13850</name>
</gene>
<dbReference type="EMBL" id="RCWJ01000004">
    <property type="protein sequence ID" value="RLQ81433.1"/>
    <property type="molecule type" value="Genomic_DNA"/>
</dbReference>
<dbReference type="Pfam" id="PF13228">
    <property type="entry name" value="DUF4037"/>
    <property type="match status" value="1"/>
</dbReference>
<evidence type="ECO:0000313" key="3">
    <source>
        <dbReference type="Proteomes" id="UP000282460"/>
    </source>
</evidence>